<evidence type="ECO:0000313" key="5">
    <source>
        <dbReference type="Proteomes" id="UP000589351"/>
    </source>
</evidence>
<sequence>MNRFHKIFFDMQEHSHPNERSFELLKTFHEYFPSEVSQLFRYSRLDDSFSGVLQYKDYKVNSLQHIHEYMKMNEHIHRHLKENKVKLFHGNRLQISIGGQYLAPVIIEDLFLIPISLNDVVIAFFTGLNIDFNMSESVIEEANDFRFAVSELLSEGKVMSKHDFPEKEIKILKYVSYGYSTKEIAESMNFSEANIKYFIKTVMDKTNSRNRTEAVAELFRLGILS</sequence>
<evidence type="ECO:0000256" key="2">
    <source>
        <dbReference type="ARBA" id="ARBA00023163"/>
    </source>
</evidence>
<dbReference type="AlphaFoldDB" id="A0A6V7RJG0"/>
<gene>
    <name evidence="4" type="ORF">JEODO184_01162</name>
</gene>
<accession>A0A6V7RJG0</accession>
<evidence type="ECO:0000259" key="3">
    <source>
        <dbReference type="PROSITE" id="PS50043"/>
    </source>
</evidence>
<dbReference type="InterPro" id="IPR036388">
    <property type="entry name" value="WH-like_DNA-bd_sf"/>
</dbReference>
<dbReference type="Proteomes" id="UP000589351">
    <property type="component" value="Unassembled WGS sequence"/>
</dbReference>
<protein>
    <recommendedName>
        <fullName evidence="3">HTH luxR-type domain-containing protein</fullName>
    </recommendedName>
</protein>
<organism evidence="4 5">
    <name type="scientific">Jeotgalicoccus meleagridis</name>
    <dbReference type="NCBI Taxonomy" id="2759181"/>
    <lineage>
        <taxon>Bacteria</taxon>
        <taxon>Bacillati</taxon>
        <taxon>Bacillota</taxon>
        <taxon>Bacilli</taxon>
        <taxon>Bacillales</taxon>
        <taxon>Staphylococcaceae</taxon>
        <taxon>Jeotgalicoccus</taxon>
    </lineage>
</organism>
<dbReference type="InterPro" id="IPR000792">
    <property type="entry name" value="Tscrpt_reg_LuxR_C"/>
</dbReference>
<dbReference type="EMBL" id="CAJEWD010000008">
    <property type="protein sequence ID" value="CAD2077472.1"/>
    <property type="molecule type" value="Genomic_DNA"/>
</dbReference>
<evidence type="ECO:0000256" key="1">
    <source>
        <dbReference type="ARBA" id="ARBA00023015"/>
    </source>
</evidence>
<dbReference type="SUPFAM" id="SSF46894">
    <property type="entry name" value="C-terminal effector domain of the bipartite response regulators"/>
    <property type="match status" value="1"/>
</dbReference>
<dbReference type="Gene3D" id="1.10.10.10">
    <property type="entry name" value="Winged helix-like DNA-binding domain superfamily/Winged helix DNA-binding domain"/>
    <property type="match status" value="1"/>
</dbReference>
<keyword evidence="2" id="KW-0804">Transcription</keyword>
<dbReference type="InterPro" id="IPR016032">
    <property type="entry name" value="Sig_transdc_resp-reg_C-effctor"/>
</dbReference>
<reference evidence="4 5" key="1">
    <citation type="submission" date="2020-07" db="EMBL/GenBank/DDBJ databases">
        <authorList>
            <person name="Criscuolo A."/>
        </authorList>
    </citation>
    <scope>NUCLEOTIDE SEQUENCE [LARGE SCALE GENOMIC DNA]</scope>
    <source>
        <strain evidence="4">CIP111649</strain>
    </source>
</reference>
<dbReference type="RefSeq" id="WP_208454284.1">
    <property type="nucleotide sequence ID" value="NZ_CAJEWD010000008.1"/>
</dbReference>
<feature type="domain" description="HTH luxR-type" evidence="3">
    <location>
        <begin position="157"/>
        <end position="222"/>
    </location>
</feature>
<name>A0A6V7RJG0_9STAP</name>
<keyword evidence="5" id="KW-1185">Reference proteome</keyword>
<keyword evidence="1" id="KW-0805">Transcription regulation</keyword>
<dbReference type="CDD" id="cd06170">
    <property type="entry name" value="LuxR_C_like"/>
    <property type="match status" value="1"/>
</dbReference>
<evidence type="ECO:0000313" key="4">
    <source>
        <dbReference type="EMBL" id="CAD2077472.1"/>
    </source>
</evidence>
<dbReference type="PROSITE" id="PS50043">
    <property type="entry name" value="HTH_LUXR_2"/>
    <property type="match status" value="1"/>
</dbReference>
<dbReference type="Pfam" id="PF00196">
    <property type="entry name" value="GerE"/>
    <property type="match status" value="1"/>
</dbReference>
<dbReference type="SMART" id="SM00421">
    <property type="entry name" value="HTH_LUXR"/>
    <property type="match status" value="1"/>
</dbReference>
<dbReference type="GO" id="GO:0003677">
    <property type="term" value="F:DNA binding"/>
    <property type="evidence" value="ECO:0007669"/>
    <property type="project" value="InterPro"/>
</dbReference>
<dbReference type="GO" id="GO:0006355">
    <property type="term" value="P:regulation of DNA-templated transcription"/>
    <property type="evidence" value="ECO:0007669"/>
    <property type="project" value="InterPro"/>
</dbReference>
<comment type="caution">
    <text evidence="4">The sequence shown here is derived from an EMBL/GenBank/DDBJ whole genome shotgun (WGS) entry which is preliminary data.</text>
</comment>
<proteinExistence type="predicted"/>